<feature type="compositionally biased region" description="Basic residues" evidence="1">
    <location>
        <begin position="1"/>
        <end position="12"/>
    </location>
</feature>
<accession>A0ABD3H536</accession>
<sequence length="150" mass="17221">MACFSRKRKGKGKLSDLPEECELMPQTPFTSRPKMLGKKSGPNAPIDERNRRVTENAEMRHAWFRWFVHETDLVGCRRLFWTPGTEVGRERFRGKLIELGIEAYRKLIIDPNSGFDTPSVEVEDRLRILVLRVPGNMGVTNQGECATDFP</sequence>
<protein>
    <submittedName>
        <fullName evidence="2">Uncharacterized protein</fullName>
    </submittedName>
</protein>
<feature type="region of interest" description="Disordered" evidence="1">
    <location>
        <begin position="1"/>
        <end position="52"/>
    </location>
</feature>
<gene>
    <name evidence="2" type="ORF">R1sor_009122</name>
</gene>
<keyword evidence="3" id="KW-1185">Reference proteome</keyword>
<comment type="caution">
    <text evidence="2">The sequence shown here is derived from an EMBL/GenBank/DDBJ whole genome shotgun (WGS) entry which is preliminary data.</text>
</comment>
<dbReference type="EMBL" id="JBJQOH010000005">
    <property type="protein sequence ID" value="KAL3686548.1"/>
    <property type="molecule type" value="Genomic_DNA"/>
</dbReference>
<dbReference type="AlphaFoldDB" id="A0ABD3H536"/>
<proteinExistence type="predicted"/>
<evidence type="ECO:0000313" key="2">
    <source>
        <dbReference type="EMBL" id="KAL3686548.1"/>
    </source>
</evidence>
<reference evidence="2 3" key="1">
    <citation type="submission" date="2024-09" db="EMBL/GenBank/DDBJ databases">
        <title>Chromosome-scale assembly of Riccia sorocarpa.</title>
        <authorList>
            <person name="Paukszto L."/>
        </authorList>
    </citation>
    <scope>NUCLEOTIDE SEQUENCE [LARGE SCALE GENOMIC DNA]</scope>
    <source>
        <strain evidence="2">LP-2024</strain>
        <tissue evidence="2">Aerial parts of the thallus</tissue>
    </source>
</reference>
<evidence type="ECO:0000313" key="3">
    <source>
        <dbReference type="Proteomes" id="UP001633002"/>
    </source>
</evidence>
<name>A0ABD3H536_9MARC</name>
<organism evidence="2 3">
    <name type="scientific">Riccia sorocarpa</name>
    <dbReference type="NCBI Taxonomy" id="122646"/>
    <lineage>
        <taxon>Eukaryota</taxon>
        <taxon>Viridiplantae</taxon>
        <taxon>Streptophyta</taxon>
        <taxon>Embryophyta</taxon>
        <taxon>Marchantiophyta</taxon>
        <taxon>Marchantiopsida</taxon>
        <taxon>Marchantiidae</taxon>
        <taxon>Marchantiales</taxon>
        <taxon>Ricciaceae</taxon>
        <taxon>Riccia</taxon>
    </lineage>
</organism>
<dbReference type="Proteomes" id="UP001633002">
    <property type="component" value="Unassembled WGS sequence"/>
</dbReference>
<evidence type="ECO:0000256" key="1">
    <source>
        <dbReference type="SAM" id="MobiDB-lite"/>
    </source>
</evidence>